<dbReference type="SUPFAM" id="SSF53448">
    <property type="entry name" value="Nucleotide-diphospho-sugar transferases"/>
    <property type="match status" value="1"/>
</dbReference>
<feature type="domain" description="Glycosyltransferase 2-like" evidence="1">
    <location>
        <begin position="4"/>
        <end position="127"/>
    </location>
</feature>
<accession>A0ABS9ZVX1</accession>
<dbReference type="InterPro" id="IPR001173">
    <property type="entry name" value="Glyco_trans_2-like"/>
</dbReference>
<dbReference type="Pfam" id="PF00535">
    <property type="entry name" value="Glycos_transf_2"/>
    <property type="match status" value="1"/>
</dbReference>
<protein>
    <submittedName>
        <fullName evidence="2">Glycosyltransferase</fullName>
    </submittedName>
</protein>
<dbReference type="Proteomes" id="UP001165460">
    <property type="component" value="Unassembled WGS sequence"/>
</dbReference>
<evidence type="ECO:0000259" key="1">
    <source>
        <dbReference type="Pfam" id="PF00535"/>
    </source>
</evidence>
<dbReference type="PANTHER" id="PTHR22916:SF67">
    <property type="entry name" value="COLANIC ACID BIOSYNTHESIS GLYCOSYL TRANSFERASE WCAE-RELATED"/>
    <property type="match status" value="1"/>
</dbReference>
<proteinExistence type="predicted"/>
<sequence>MLLSIITVNLNNAEGFLNTAKSIVNQTTNHFEWLVIDGGSTDDSVKLIQSFEQYTSYWISEPDKGIYQAMNKGIAQAKGDYLLFLNSGDVLYNEHVLAELIPILQKEGVYYSNAANQGSHTAKINTIKYPKQLSSDFFIKRSLNHQNCIISRSLFLKYGFYDEGYQICADWDFTVQLFIKGETFSYIEDLIISCFNTDGVSSDYKTVARERKDIIQQKYPAYQLQHQQLLIKKNSLLFRLKNKIKRTLLSRFSMP</sequence>
<dbReference type="PANTHER" id="PTHR22916">
    <property type="entry name" value="GLYCOSYLTRANSFERASE"/>
    <property type="match status" value="1"/>
</dbReference>
<dbReference type="InterPro" id="IPR029044">
    <property type="entry name" value="Nucleotide-diphossugar_trans"/>
</dbReference>
<comment type="caution">
    <text evidence="2">The sequence shown here is derived from an EMBL/GenBank/DDBJ whole genome shotgun (WGS) entry which is preliminary data.</text>
</comment>
<name>A0ABS9ZVX1_9SPHI</name>
<dbReference type="CDD" id="cd06433">
    <property type="entry name" value="GT_2_WfgS_like"/>
    <property type="match status" value="1"/>
</dbReference>
<evidence type="ECO:0000313" key="2">
    <source>
        <dbReference type="EMBL" id="MCJ0742451.1"/>
    </source>
</evidence>
<evidence type="ECO:0000313" key="3">
    <source>
        <dbReference type="Proteomes" id="UP001165460"/>
    </source>
</evidence>
<dbReference type="Gene3D" id="3.90.550.10">
    <property type="entry name" value="Spore Coat Polysaccharide Biosynthesis Protein SpsA, Chain A"/>
    <property type="match status" value="1"/>
</dbReference>
<organism evidence="2 3">
    <name type="scientific">Pedobacter montanisoli</name>
    <dbReference type="NCBI Taxonomy" id="2923277"/>
    <lineage>
        <taxon>Bacteria</taxon>
        <taxon>Pseudomonadati</taxon>
        <taxon>Bacteroidota</taxon>
        <taxon>Sphingobacteriia</taxon>
        <taxon>Sphingobacteriales</taxon>
        <taxon>Sphingobacteriaceae</taxon>
        <taxon>Pedobacter</taxon>
    </lineage>
</organism>
<keyword evidence="3" id="KW-1185">Reference proteome</keyword>
<reference evidence="2" key="1">
    <citation type="submission" date="2022-03" db="EMBL/GenBank/DDBJ databases">
        <authorList>
            <person name="Woo C.Y."/>
        </authorList>
    </citation>
    <scope>NUCLEOTIDE SEQUENCE</scope>
    <source>
        <strain evidence="2">CYS-01</strain>
    </source>
</reference>
<dbReference type="RefSeq" id="WP_243360895.1">
    <property type="nucleotide sequence ID" value="NZ_JALGBH010000001.1"/>
</dbReference>
<dbReference type="EMBL" id="JALGBH010000001">
    <property type="protein sequence ID" value="MCJ0742451.1"/>
    <property type="molecule type" value="Genomic_DNA"/>
</dbReference>
<gene>
    <name evidence="2" type="ORF">MMF97_07000</name>
</gene>